<evidence type="ECO:0000256" key="2">
    <source>
        <dbReference type="ARBA" id="ARBA00023172"/>
    </source>
</evidence>
<dbReference type="Gene3D" id="1.10.443.10">
    <property type="entry name" value="Intergrase catalytic core"/>
    <property type="match status" value="1"/>
</dbReference>
<dbReference type="AlphaFoldDB" id="A0A9X2J8W7"/>
<proteinExistence type="predicted"/>
<keyword evidence="5" id="KW-1185">Reference proteome</keyword>
<dbReference type="InterPro" id="IPR013762">
    <property type="entry name" value="Integrase-like_cat_sf"/>
</dbReference>
<feature type="domain" description="Tyr recombinase" evidence="3">
    <location>
        <begin position="165"/>
        <end position="328"/>
    </location>
</feature>
<dbReference type="PANTHER" id="PTHR30349">
    <property type="entry name" value="PHAGE INTEGRASE-RELATED"/>
    <property type="match status" value="1"/>
</dbReference>
<comment type="caution">
    <text evidence="4">The sequence shown here is derived from an EMBL/GenBank/DDBJ whole genome shotgun (WGS) entry which is preliminary data.</text>
</comment>
<dbReference type="EMBL" id="JALBWM010000097">
    <property type="protein sequence ID" value="MCO1336001.1"/>
    <property type="molecule type" value="Genomic_DNA"/>
</dbReference>
<dbReference type="SUPFAM" id="SSF56349">
    <property type="entry name" value="DNA breaking-rejoining enzymes"/>
    <property type="match status" value="1"/>
</dbReference>
<evidence type="ECO:0000259" key="3">
    <source>
        <dbReference type="PROSITE" id="PS51898"/>
    </source>
</evidence>
<evidence type="ECO:0000313" key="4">
    <source>
        <dbReference type="EMBL" id="MCO1336001.1"/>
    </source>
</evidence>
<dbReference type="CDD" id="cd00796">
    <property type="entry name" value="INT_Rci_Hp1_C"/>
    <property type="match status" value="1"/>
</dbReference>
<gene>
    <name evidence="4" type="ORF">MO867_16850</name>
</gene>
<dbReference type="InterPro" id="IPR011010">
    <property type="entry name" value="DNA_brk_join_enz"/>
</dbReference>
<dbReference type="Pfam" id="PF00589">
    <property type="entry name" value="Phage_integrase"/>
    <property type="match status" value="1"/>
</dbReference>
<dbReference type="Proteomes" id="UP001139028">
    <property type="component" value="Unassembled WGS sequence"/>
</dbReference>
<organism evidence="4 5">
    <name type="scientific">Microbulbifer okhotskensis</name>
    <dbReference type="NCBI Taxonomy" id="2926617"/>
    <lineage>
        <taxon>Bacteria</taxon>
        <taxon>Pseudomonadati</taxon>
        <taxon>Pseudomonadota</taxon>
        <taxon>Gammaproteobacteria</taxon>
        <taxon>Cellvibrionales</taxon>
        <taxon>Microbulbiferaceae</taxon>
        <taxon>Microbulbifer</taxon>
    </lineage>
</organism>
<dbReference type="InterPro" id="IPR002104">
    <property type="entry name" value="Integrase_catalytic"/>
</dbReference>
<dbReference type="GO" id="GO:0006310">
    <property type="term" value="P:DNA recombination"/>
    <property type="evidence" value="ECO:0007669"/>
    <property type="project" value="UniProtKB-KW"/>
</dbReference>
<dbReference type="GO" id="GO:0015074">
    <property type="term" value="P:DNA integration"/>
    <property type="evidence" value="ECO:0007669"/>
    <property type="project" value="UniProtKB-KW"/>
</dbReference>
<reference evidence="4" key="1">
    <citation type="journal article" date="2022" name="Arch. Microbiol.">
        <title>Microbulbifer okhotskensis sp. nov., isolated from a deep bottom sediment of the Okhotsk Sea.</title>
        <authorList>
            <person name="Romanenko L."/>
            <person name="Kurilenko V."/>
            <person name="Otstavnykh N."/>
            <person name="Velansky P."/>
            <person name="Isaeva M."/>
            <person name="Mikhailov V."/>
        </authorList>
    </citation>
    <scope>NUCLEOTIDE SEQUENCE</scope>
    <source>
        <strain evidence="4">OS29</strain>
    </source>
</reference>
<accession>A0A9X2J8W7</accession>
<evidence type="ECO:0000256" key="1">
    <source>
        <dbReference type="ARBA" id="ARBA00022908"/>
    </source>
</evidence>
<dbReference type="InterPro" id="IPR050090">
    <property type="entry name" value="Tyrosine_recombinase_XerCD"/>
</dbReference>
<evidence type="ECO:0000313" key="5">
    <source>
        <dbReference type="Proteomes" id="UP001139028"/>
    </source>
</evidence>
<keyword evidence="1" id="KW-0229">DNA integration</keyword>
<dbReference type="InterPro" id="IPR057084">
    <property type="entry name" value="Int_N"/>
</dbReference>
<sequence>MAKKCPTGWKVDIRPEGRRGPRVRKIFSTKREAETFEKEQMALGLKGDWKPPVKETRRLQDLIDDWFSLHGHTLKDGSKRKVKLDAICKRLGNPLARTFTGEDFLRYRKQRLSEKLKSRDTLVSPNNLNHEQAYLSAVFGTLTKLRNWALSNPMKDLPKIRLDEKELIFLESSQIKTLLVELENSKNPDVLLVAKLCLATGSRWGEAESLRAEQVIQGKVHFTRTKNSKVRAVPISVDLEAELRQGKPRTGRLFSKSCHDAFKGAIQRAGIQLPDGQMTHVLRHTFASHYMMNSGNILQLKLILGHQSLAMTERYAKLAPEHLADAVTRNPLANL</sequence>
<protein>
    <submittedName>
        <fullName evidence="4">Tyrosine-type recombinase/integrase</fullName>
    </submittedName>
</protein>
<dbReference type="PROSITE" id="PS51898">
    <property type="entry name" value="TYR_RECOMBINASE"/>
    <property type="match status" value="1"/>
</dbReference>
<dbReference type="RefSeq" id="WP_252471270.1">
    <property type="nucleotide sequence ID" value="NZ_JALBWM010000097.1"/>
</dbReference>
<name>A0A9X2J8W7_9GAMM</name>
<dbReference type="PANTHER" id="PTHR30349:SF93">
    <property type="entry name" value="FELS-2 PROPHAGE PROTEIN"/>
    <property type="match status" value="1"/>
</dbReference>
<dbReference type="GO" id="GO:0003677">
    <property type="term" value="F:DNA binding"/>
    <property type="evidence" value="ECO:0007669"/>
    <property type="project" value="InterPro"/>
</dbReference>
<dbReference type="Pfam" id="PF24624">
    <property type="entry name" value="Int_N"/>
    <property type="match status" value="1"/>
</dbReference>
<keyword evidence="2" id="KW-0233">DNA recombination</keyword>